<name>A0A8R7UCM7_TRIUA</name>
<evidence type="ECO:0000313" key="2">
    <source>
        <dbReference type="Proteomes" id="UP000015106"/>
    </source>
</evidence>
<dbReference type="EnsemblPlants" id="TuG1812G0400003366.01.T02">
    <property type="protein sequence ID" value="TuG1812G0400003366.01.T02"/>
    <property type="gene ID" value="TuG1812G0400003366.01"/>
</dbReference>
<keyword evidence="2" id="KW-1185">Reference proteome</keyword>
<reference evidence="2" key="1">
    <citation type="journal article" date="2013" name="Nature">
        <title>Draft genome of the wheat A-genome progenitor Triticum urartu.</title>
        <authorList>
            <person name="Ling H.Q."/>
            <person name="Zhao S."/>
            <person name="Liu D."/>
            <person name="Wang J."/>
            <person name="Sun H."/>
            <person name="Zhang C."/>
            <person name="Fan H."/>
            <person name="Li D."/>
            <person name="Dong L."/>
            <person name="Tao Y."/>
            <person name="Gao C."/>
            <person name="Wu H."/>
            <person name="Li Y."/>
            <person name="Cui Y."/>
            <person name="Guo X."/>
            <person name="Zheng S."/>
            <person name="Wang B."/>
            <person name="Yu K."/>
            <person name="Liang Q."/>
            <person name="Yang W."/>
            <person name="Lou X."/>
            <person name="Chen J."/>
            <person name="Feng M."/>
            <person name="Jian J."/>
            <person name="Zhang X."/>
            <person name="Luo G."/>
            <person name="Jiang Y."/>
            <person name="Liu J."/>
            <person name="Wang Z."/>
            <person name="Sha Y."/>
            <person name="Zhang B."/>
            <person name="Wu H."/>
            <person name="Tang D."/>
            <person name="Shen Q."/>
            <person name="Xue P."/>
            <person name="Zou S."/>
            <person name="Wang X."/>
            <person name="Liu X."/>
            <person name="Wang F."/>
            <person name="Yang Y."/>
            <person name="An X."/>
            <person name="Dong Z."/>
            <person name="Zhang K."/>
            <person name="Zhang X."/>
            <person name="Luo M.C."/>
            <person name="Dvorak J."/>
            <person name="Tong Y."/>
            <person name="Wang J."/>
            <person name="Yang H."/>
            <person name="Li Z."/>
            <person name="Wang D."/>
            <person name="Zhang A."/>
            <person name="Wang J."/>
        </authorList>
    </citation>
    <scope>NUCLEOTIDE SEQUENCE</scope>
    <source>
        <strain evidence="2">cv. G1812</strain>
    </source>
</reference>
<accession>A0A8R7UCM7</accession>
<organism evidence="1 2">
    <name type="scientific">Triticum urartu</name>
    <name type="common">Red wild einkorn</name>
    <name type="synonym">Crithodium urartu</name>
    <dbReference type="NCBI Taxonomy" id="4572"/>
    <lineage>
        <taxon>Eukaryota</taxon>
        <taxon>Viridiplantae</taxon>
        <taxon>Streptophyta</taxon>
        <taxon>Embryophyta</taxon>
        <taxon>Tracheophyta</taxon>
        <taxon>Spermatophyta</taxon>
        <taxon>Magnoliopsida</taxon>
        <taxon>Liliopsida</taxon>
        <taxon>Poales</taxon>
        <taxon>Poaceae</taxon>
        <taxon>BOP clade</taxon>
        <taxon>Pooideae</taxon>
        <taxon>Triticodae</taxon>
        <taxon>Triticeae</taxon>
        <taxon>Triticinae</taxon>
        <taxon>Triticum</taxon>
    </lineage>
</organism>
<reference evidence="1" key="3">
    <citation type="submission" date="2022-06" db="UniProtKB">
        <authorList>
            <consortium name="EnsemblPlants"/>
        </authorList>
    </citation>
    <scope>IDENTIFICATION</scope>
</reference>
<proteinExistence type="predicted"/>
<dbReference type="AlphaFoldDB" id="A0A8R7UCM7"/>
<dbReference type="Gramene" id="TuG1812G0400003366.01.T02">
    <property type="protein sequence ID" value="TuG1812G0400003366.01.T02"/>
    <property type="gene ID" value="TuG1812G0400003366.01"/>
</dbReference>
<dbReference type="Proteomes" id="UP000015106">
    <property type="component" value="Chromosome 4"/>
</dbReference>
<reference evidence="1" key="2">
    <citation type="submission" date="2018-03" db="EMBL/GenBank/DDBJ databases">
        <title>The Triticum urartu genome reveals the dynamic nature of wheat genome evolution.</title>
        <authorList>
            <person name="Ling H."/>
            <person name="Ma B."/>
            <person name="Shi X."/>
            <person name="Liu H."/>
            <person name="Dong L."/>
            <person name="Sun H."/>
            <person name="Cao Y."/>
            <person name="Gao Q."/>
            <person name="Zheng S."/>
            <person name="Li Y."/>
            <person name="Yu Y."/>
            <person name="Du H."/>
            <person name="Qi M."/>
            <person name="Li Y."/>
            <person name="Yu H."/>
            <person name="Cui Y."/>
            <person name="Wang N."/>
            <person name="Chen C."/>
            <person name="Wu H."/>
            <person name="Zhao Y."/>
            <person name="Zhang J."/>
            <person name="Li Y."/>
            <person name="Zhou W."/>
            <person name="Zhang B."/>
            <person name="Hu W."/>
            <person name="Eijk M."/>
            <person name="Tang J."/>
            <person name="Witsenboer H."/>
            <person name="Zhao S."/>
            <person name="Li Z."/>
            <person name="Zhang A."/>
            <person name="Wang D."/>
            <person name="Liang C."/>
        </authorList>
    </citation>
    <scope>NUCLEOTIDE SEQUENCE [LARGE SCALE GENOMIC DNA]</scope>
    <source>
        <strain evidence="1">cv. G1812</strain>
    </source>
</reference>
<evidence type="ECO:0000313" key="1">
    <source>
        <dbReference type="EnsemblPlants" id="TuG1812G0400003366.01.T02"/>
    </source>
</evidence>
<gene>
    <name evidence="1" type="primary">LOC125552861</name>
</gene>
<sequence>SFNFTAARSQPANWYPPKKKVIVQIPRTNSV</sequence>
<protein>
    <submittedName>
        <fullName evidence="1">Uncharacterized protein</fullName>
    </submittedName>
</protein>